<name>A0ABX7YJN8_9STRE</name>
<dbReference type="EMBL" id="CP073084">
    <property type="protein sequence ID" value="QUE53918.1"/>
    <property type="molecule type" value="Genomic_DNA"/>
</dbReference>
<evidence type="ECO:0008006" key="3">
    <source>
        <dbReference type="Google" id="ProtNLM"/>
    </source>
</evidence>
<proteinExistence type="predicted"/>
<evidence type="ECO:0000313" key="1">
    <source>
        <dbReference type="EMBL" id="QUE53918.1"/>
    </source>
</evidence>
<organism evidence="1 2">
    <name type="scientific">Streptococcus oriscaviae</name>
    <dbReference type="NCBI Taxonomy" id="2781599"/>
    <lineage>
        <taxon>Bacteria</taxon>
        <taxon>Bacillati</taxon>
        <taxon>Bacillota</taxon>
        <taxon>Bacilli</taxon>
        <taxon>Lactobacillales</taxon>
        <taxon>Streptococcaceae</taxon>
        <taxon>Streptococcus</taxon>
    </lineage>
</organism>
<evidence type="ECO:0000313" key="2">
    <source>
        <dbReference type="Proteomes" id="UP000677616"/>
    </source>
</evidence>
<accession>A0ABX7YJN8</accession>
<dbReference type="RefSeq" id="WP_212570074.1">
    <property type="nucleotide sequence ID" value="NZ_CP073084.1"/>
</dbReference>
<protein>
    <recommendedName>
        <fullName evidence="3">IrrE N-terminal-like domain-containing protein</fullName>
    </recommendedName>
</protein>
<reference evidence="1 2" key="1">
    <citation type="submission" date="2021-04" db="EMBL/GenBank/DDBJ databases">
        <title>Complete genome sequence of a novel Streptococcus species.</title>
        <authorList>
            <person name="Teng J.L.L."/>
        </authorList>
    </citation>
    <scope>NUCLEOTIDE SEQUENCE [LARGE SCALE GENOMIC DNA]</scope>
    <source>
        <strain evidence="1 2">HKU75</strain>
    </source>
</reference>
<sequence length="654" mass="75439">MTQDIDFFRLSDIISLRKDREQYLKINYRKISGEPLDFKYYLNNNPRVTGFINGWIREYLDALHDVPFFINDIEISIYQVKFCTIYWTDRENFVSECSTVVKYKALSEGLTYTTRFSFWLDGYFMVDDLQVMNFRTSAPEGLENHFTQRLDLIPYMNCGEYDLAASHILSKYYPEFSMTIDNVGTIDVMVLAQRMGLNVVFLNVSEVNEQQRAMVKFDSEPVKAFDPETGEIFEYSPNMGDLIVDAKLLDPNRVGELNNSILHECVHWEYHWQHFAFKRMLTNHYGSPKLIPLNLVNDNPEYSMECQAKGIAPRILMPKNSVEKMVISTMGEYSYLGFSNVTELSLLAKAVDKVAIAYHASRKSAKIRLEELGFSNNSSAYDYIDGSYVPSHITSTNGEIYLHQTFAIGFSELINLASTNKELSELLLSGEYVYADKFVCVNDSRYVEVGPFGHLVLTEEALNDVSKCCLAFSYEYLSFNSGLSTQYEYTLFKLSDADYGRILNGFNQNAEVLDVREEVVALDNFNVYIQEIITENAGIVDYLYDIRLSFEEVVSKIVDYRGYDNQEFMAQTNLHRNFLGKLRQFKGTSYEEMTLLKLFVGLKIPTIYLEKFFAIAGRTINPTDQKMQYITQLLSVYHGIDIDKFEKLVKQIPA</sequence>
<dbReference type="Proteomes" id="UP000677616">
    <property type="component" value="Chromosome"/>
</dbReference>
<gene>
    <name evidence="1" type="ORF">INT76_08810</name>
</gene>
<keyword evidence="2" id="KW-1185">Reference proteome</keyword>